<keyword evidence="5" id="KW-0804">Transcription</keyword>
<sequence>MTSPLEPPAAATLSRSAQAGLADQLAERFAGPIRQRLLAPGARLPSVRECARRHGVSAHTVVAAYDQLLALGLVEARPQRGFFVRSRGAIAEAGAARDLPAAEVMRHPLPISATSLIRGMFQPPGARPMPGLGTLPAEWLDPMLLARALRQVTSAGQLETTALHYGDPAGDPRLRRALAARLGEHGIGAGVAQIVTSVGATHALDIVTRTLLRAGDRVLVDEPGWSVEYARLAALGLVILPVPRGDDGPDLAAMERLIKAQPAGAKPRLYVTVSVLHNPTGATLTPGAAHRLLQLATRHDLHVLEDDTYAHLAPPHLPRLAALDGLERTIYVSGFSKILVPNWRVGFLAAPERLIERLVDTKLLTTLTSPGLTEQALAHALESGQLRRHAERVVAKLDAARARVVKLAESHGCRFAATPRGLFGWVDAGCDTERLAEALLDRWLVAPGALFHADHRPTTLMRVNFATSQDAAFWRALVEAREQLATGIAPDAAAAQAPRSETA</sequence>
<evidence type="ECO:0000256" key="4">
    <source>
        <dbReference type="ARBA" id="ARBA00023125"/>
    </source>
</evidence>
<dbReference type="SUPFAM" id="SSF46785">
    <property type="entry name" value="Winged helix' DNA-binding domain"/>
    <property type="match status" value="1"/>
</dbReference>
<dbReference type="EMBL" id="JABWMJ010000001">
    <property type="protein sequence ID" value="NUZ04178.1"/>
    <property type="molecule type" value="Genomic_DNA"/>
</dbReference>
<keyword evidence="2" id="KW-0663">Pyridoxal phosphate</keyword>
<evidence type="ECO:0000256" key="1">
    <source>
        <dbReference type="ARBA" id="ARBA00005384"/>
    </source>
</evidence>
<name>A0A7Y6NJ74_9BURK</name>
<dbReference type="PROSITE" id="PS50949">
    <property type="entry name" value="HTH_GNTR"/>
    <property type="match status" value="1"/>
</dbReference>
<keyword evidence="8" id="KW-1185">Reference proteome</keyword>
<dbReference type="AlphaFoldDB" id="A0A7Y6NJ74"/>
<evidence type="ECO:0000313" key="8">
    <source>
        <dbReference type="Proteomes" id="UP000529637"/>
    </source>
</evidence>
<evidence type="ECO:0000259" key="6">
    <source>
        <dbReference type="PROSITE" id="PS50949"/>
    </source>
</evidence>
<dbReference type="InterPro" id="IPR004839">
    <property type="entry name" value="Aminotransferase_I/II_large"/>
</dbReference>
<dbReference type="Gene3D" id="3.90.1150.10">
    <property type="entry name" value="Aspartate Aminotransferase, domain 1"/>
    <property type="match status" value="1"/>
</dbReference>
<keyword evidence="7" id="KW-0032">Aminotransferase</keyword>
<evidence type="ECO:0000313" key="7">
    <source>
        <dbReference type="EMBL" id="NUZ04178.1"/>
    </source>
</evidence>
<dbReference type="InterPro" id="IPR051446">
    <property type="entry name" value="HTH_trans_reg/aminotransferase"/>
</dbReference>
<dbReference type="InterPro" id="IPR015421">
    <property type="entry name" value="PyrdxlP-dep_Trfase_major"/>
</dbReference>
<accession>A0A7Y6NJ74</accession>
<gene>
    <name evidence="7" type="ORF">HQN59_00235</name>
</gene>
<dbReference type="RefSeq" id="WP_176064916.1">
    <property type="nucleotide sequence ID" value="NZ_JABWMJ010000001.1"/>
</dbReference>
<dbReference type="Gene3D" id="1.10.10.10">
    <property type="entry name" value="Winged helix-like DNA-binding domain superfamily/Winged helix DNA-binding domain"/>
    <property type="match status" value="1"/>
</dbReference>
<dbReference type="InterPro" id="IPR015422">
    <property type="entry name" value="PyrdxlP-dep_Trfase_small"/>
</dbReference>
<comment type="caution">
    <text evidence="7">The sequence shown here is derived from an EMBL/GenBank/DDBJ whole genome shotgun (WGS) entry which is preliminary data.</text>
</comment>
<keyword evidence="7" id="KW-0808">Transferase</keyword>
<dbReference type="Gene3D" id="3.40.640.10">
    <property type="entry name" value="Type I PLP-dependent aspartate aminotransferase-like (Major domain)"/>
    <property type="match status" value="1"/>
</dbReference>
<evidence type="ECO:0000256" key="5">
    <source>
        <dbReference type="ARBA" id="ARBA00023163"/>
    </source>
</evidence>
<dbReference type="GO" id="GO:0003677">
    <property type="term" value="F:DNA binding"/>
    <property type="evidence" value="ECO:0007669"/>
    <property type="project" value="UniProtKB-KW"/>
</dbReference>
<dbReference type="Pfam" id="PF00392">
    <property type="entry name" value="GntR"/>
    <property type="match status" value="1"/>
</dbReference>
<dbReference type="Proteomes" id="UP000529637">
    <property type="component" value="Unassembled WGS sequence"/>
</dbReference>
<comment type="similarity">
    <text evidence="1">In the C-terminal section; belongs to the class-I pyridoxal-phosphate-dependent aminotransferase family.</text>
</comment>
<feature type="domain" description="HTH gntR-type" evidence="6">
    <location>
        <begin position="19"/>
        <end position="87"/>
    </location>
</feature>
<organism evidence="7 8">
    <name type="scientific">Piscinibacter koreensis</name>
    <dbReference type="NCBI Taxonomy" id="2742824"/>
    <lineage>
        <taxon>Bacteria</taxon>
        <taxon>Pseudomonadati</taxon>
        <taxon>Pseudomonadota</taxon>
        <taxon>Betaproteobacteria</taxon>
        <taxon>Burkholderiales</taxon>
        <taxon>Sphaerotilaceae</taxon>
        <taxon>Piscinibacter</taxon>
    </lineage>
</organism>
<evidence type="ECO:0000256" key="3">
    <source>
        <dbReference type="ARBA" id="ARBA00023015"/>
    </source>
</evidence>
<dbReference type="InterPro" id="IPR036390">
    <property type="entry name" value="WH_DNA-bd_sf"/>
</dbReference>
<reference evidence="7 8" key="1">
    <citation type="submission" date="2020-06" db="EMBL/GenBank/DDBJ databases">
        <title>Schlegella sp. ID0723 isolated from air conditioner.</title>
        <authorList>
            <person name="Kim D.Y."/>
            <person name="Kim D.-U."/>
        </authorList>
    </citation>
    <scope>NUCLEOTIDE SEQUENCE [LARGE SCALE GENOMIC DNA]</scope>
    <source>
        <strain evidence="7 8">ID0723</strain>
    </source>
</reference>
<keyword evidence="4" id="KW-0238">DNA-binding</keyword>
<dbReference type="SUPFAM" id="SSF53383">
    <property type="entry name" value="PLP-dependent transferases"/>
    <property type="match status" value="1"/>
</dbReference>
<protein>
    <submittedName>
        <fullName evidence="7">PLP-dependent aminotransferase family protein</fullName>
    </submittedName>
</protein>
<dbReference type="CDD" id="cd07377">
    <property type="entry name" value="WHTH_GntR"/>
    <property type="match status" value="1"/>
</dbReference>
<dbReference type="PANTHER" id="PTHR46577">
    <property type="entry name" value="HTH-TYPE TRANSCRIPTIONAL REGULATORY PROTEIN GABR"/>
    <property type="match status" value="1"/>
</dbReference>
<keyword evidence="3" id="KW-0805">Transcription regulation</keyword>
<dbReference type="GO" id="GO:0030170">
    <property type="term" value="F:pyridoxal phosphate binding"/>
    <property type="evidence" value="ECO:0007669"/>
    <property type="project" value="InterPro"/>
</dbReference>
<dbReference type="PANTHER" id="PTHR46577:SF2">
    <property type="entry name" value="TRANSCRIPTIONAL REGULATORY PROTEIN"/>
    <property type="match status" value="1"/>
</dbReference>
<dbReference type="SMART" id="SM00345">
    <property type="entry name" value="HTH_GNTR"/>
    <property type="match status" value="1"/>
</dbReference>
<dbReference type="InterPro" id="IPR036388">
    <property type="entry name" value="WH-like_DNA-bd_sf"/>
</dbReference>
<dbReference type="Pfam" id="PF00155">
    <property type="entry name" value="Aminotran_1_2"/>
    <property type="match status" value="1"/>
</dbReference>
<evidence type="ECO:0000256" key="2">
    <source>
        <dbReference type="ARBA" id="ARBA00022898"/>
    </source>
</evidence>
<dbReference type="InterPro" id="IPR000524">
    <property type="entry name" value="Tscrpt_reg_HTH_GntR"/>
</dbReference>
<dbReference type="InterPro" id="IPR015424">
    <property type="entry name" value="PyrdxlP-dep_Trfase"/>
</dbReference>
<dbReference type="GO" id="GO:0003700">
    <property type="term" value="F:DNA-binding transcription factor activity"/>
    <property type="evidence" value="ECO:0007669"/>
    <property type="project" value="InterPro"/>
</dbReference>
<dbReference type="CDD" id="cd00609">
    <property type="entry name" value="AAT_like"/>
    <property type="match status" value="1"/>
</dbReference>
<dbReference type="GO" id="GO:0008483">
    <property type="term" value="F:transaminase activity"/>
    <property type="evidence" value="ECO:0007669"/>
    <property type="project" value="UniProtKB-KW"/>
</dbReference>
<proteinExistence type="inferred from homology"/>